<dbReference type="GO" id="GO:0016020">
    <property type="term" value="C:membrane"/>
    <property type="evidence" value="ECO:0007669"/>
    <property type="project" value="UniProtKB-SubCell"/>
</dbReference>
<organism evidence="8 9">
    <name type="scientific">Acorus gramineus</name>
    <name type="common">Dwarf sweet flag</name>
    <dbReference type="NCBI Taxonomy" id="55184"/>
    <lineage>
        <taxon>Eukaryota</taxon>
        <taxon>Viridiplantae</taxon>
        <taxon>Streptophyta</taxon>
        <taxon>Embryophyta</taxon>
        <taxon>Tracheophyta</taxon>
        <taxon>Spermatophyta</taxon>
        <taxon>Magnoliopsida</taxon>
        <taxon>Liliopsida</taxon>
        <taxon>Acoraceae</taxon>
        <taxon>Acorus</taxon>
    </lineage>
</organism>
<evidence type="ECO:0000256" key="4">
    <source>
        <dbReference type="ARBA" id="ARBA00022989"/>
    </source>
</evidence>
<proteinExistence type="inferred from homology"/>
<comment type="similarity">
    <text evidence="2 6">Belongs to the peroxisomal membrane protein PXMP2/4 family.</text>
</comment>
<dbReference type="EMBL" id="JAUJYN010000027">
    <property type="protein sequence ID" value="KAK1258050.1"/>
    <property type="molecule type" value="Genomic_DNA"/>
</dbReference>
<dbReference type="InterPro" id="IPR007248">
    <property type="entry name" value="Mpv17_PMP22"/>
</dbReference>
<feature type="transmembrane region" description="Helical" evidence="6">
    <location>
        <begin position="142"/>
        <end position="160"/>
    </location>
</feature>
<protein>
    <submittedName>
        <fullName evidence="8">Uncharacterized protein</fullName>
    </submittedName>
</protein>
<comment type="caution">
    <text evidence="8">The sequence shown here is derived from an EMBL/GenBank/DDBJ whole genome shotgun (WGS) entry which is preliminary data.</text>
</comment>
<reference evidence="8" key="2">
    <citation type="submission" date="2023-06" db="EMBL/GenBank/DDBJ databases">
        <authorList>
            <person name="Ma L."/>
            <person name="Liu K.-W."/>
            <person name="Li Z."/>
            <person name="Hsiao Y.-Y."/>
            <person name="Qi Y."/>
            <person name="Fu T."/>
            <person name="Tang G."/>
            <person name="Zhang D."/>
            <person name="Sun W.-H."/>
            <person name="Liu D.-K."/>
            <person name="Li Y."/>
            <person name="Chen G.-Z."/>
            <person name="Liu X.-D."/>
            <person name="Liao X.-Y."/>
            <person name="Jiang Y.-T."/>
            <person name="Yu X."/>
            <person name="Hao Y."/>
            <person name="Huang J."/>
            <person name="Zhao X.-W."/>
            <person name="Ke S."/>
            <person name="Chen Y.-Y."/>
            <person name="Wu W.-L."/>
            <person name="Hsu J.-L."/>
            <person name="Lin Y.-F."/>
            <person name="Huang M.-D."/>
            <person name="Li C.-Y."/>
            <person name="Huang L."/>
            <person name="Wang Z.-W."/>
            <person name="Zhao X."/>
            <person name="Zhong W.-Y."/>
            <person name="Peng D.-H."/>
            <person name="Ahmad S."/>
            <person name="Lan S."/>
            <person name="Zhang J.-S."/>
            <person name="Tsai W.-C."/>
            <person name="Van De Peer Y."/>
            <person name="Liu Z.-J."/>
        </authorList>
    </citation>
    <scope>NUCLEOTIDE SEQUENCE</scope>
    <source>
        <strain evidence="8">SCP</strain>
        <tissue evidence="8">Leaves</tissue>
    </source>
</reference>
<feature type="region of interest" description="Disordered" evidence="7">
    <location>
        <begin position="21"/>
        <end position="49"/>
    </location>
</feature>
<reference evidence="8" key="1">
    <citation type="journal article" date="2023" name="Nat. Commun.">
        <title>Diploid and tetraploid genomes of Acorus and the evolution of monocots.</title>
        <authorList>
            <person name="Ma L."/>
            <person name="Liu K.W."/>
            <person name="Li Z."/>
            <person name="Hsiao Y.Y."/>
            <person name="Qi Y."/>
            <person name="Fu T."/>
            <person name="Tang G.D."/>
            <person name="Zhang D."/>
            <person name="Sun W.H."/>
            <person name="Liu D.K."/>
            <person name="Li Y."/>
            <person name="Chen G.Z."/>
            <person name="Liu X.D."/>
            <person name="Liao X.Y."/>
            <person name="Jiang Y.T."/>
            <person name="Yu X."/>
            <person name="Hao Y."/>
            <person name="Huang J."/>
            <person name="Zhao X.W."/>
            <person name="Ke S."/>
            <person name="Chen Y.Y."/>
            <person name="Wu W.L."/>
            <person name="Hsu J.L."/>
            <person name="Lin Y.F."/>
            <person name="Huang M.D."/>
            <person name="Li C.Y."/>
            <person name="Huang L."/>
            <person name="Wang Z.W."/>
            <person name="Zhao X."/>
            <person name="Zhong W.Y."/>
            <person name="Peng D.H."/>
            <person name="Ahmad S."/>
            <person name="Lan S."/>
            <person name="Zhang J.S."/>
            <person name="Tsai W.C."/>
            <person name="Van de Peer Y."/>
            <person name="Liu Z.J."/>
        </authorList>
    </citation>
    <scope>NUCLEOTIDE SEQUENCE</scope>
    <source>
        <strain evidence="8">SCP</strain>
    </source>
</reference>
<feature type="transmembrane region" description="Helical" evidence="6">
    <location>
        <begin position="181"/>
        <end position="200"/>
    </location>
</feature>
<dbReference type="AlphaFoldDB" id="A0AAV9A1V4"/>
<dbReference type="PANTHER" id="PTHR11266">
    <property type="entry name" value="PEROXISOMAL MEMBRANE PROTEIN 2, PXMP2 MPV17"/>
    <property type="match status" value="1"/>
</dbReference>
<keyword evidence="9" id="KW-1185">Reference proteome</keyword>
<evidence type="ECO:0000256" key="2">
    <source>
        <dbReference type="ARBA" id="ARBA00006824"/>
    </source>
</evidence>
<dbReference type="Pfam" id="PF04117">
    <property type="entry name" value="Mpv17_PMP22"/>
    <property type="match status" value="1"/>
</dbReference>
<keyword evidence="3 6" id="KW-0812">Transmembrane</keyword>
<dbReference type="GO" id="GO:0005737">
    <property type="term" value="C:cytoplasm"/>
    <property type="evidence" value="ECO:0007669"/>
    <property type="project" value="TreeGrafter"/>
</dbReference>
<comment type="subcellular location">
    <subcellularLocation>
        <location evidence="1">Membrane</location>
        <topology evidence="1">Multi-pass membrane protein</topology>
    </subcellularLocation>
</comment>
<gene>
    <name evidence="8" type="ORF">QJS04_geneDACA021815</name>
</gene>
<evidence type="ECO:0000256" key="3">
    <source>
        <dbReference type="ARBA" id="ARBA00022692"/>
    </source>
</evidence>
<accession>A0AAV9A1V4</accession>
<evidence type="ECO:0000313" key="9">
    <source>
        <dbReference type="Proteomes" id="UP001179952"/>
    </source>
</evidence>
<evidence type="ECO:0000313" key="8">
    <source>
        <dbReference type="EMBL" id="KAK1258050.1"/>
    </source>
</evidence>
<evidence type="ECO:0000256" key="1">
    <source>
        <dbReference type="ARBA" id="ARBA00004141"/>
    </source>
</evidence>
<keyword evidence="5 6" id="KW-0472">Membrane</keyword>
<evidence type="ECO:0000256" key="6">
    <source>
        <dbReference type="RuleBase" id="RU363053"/>
    </source>
</evidence>
<name>A0AAV9A1V4_ACOGR</name>
<dbReference type="Proteomes" id="UP001179952">
    <property type="component" value="Unassembled WGS sequence"/>
</dbReference>
<dbReference type="PANTHER" id="PTHR11266:SF91">
    <property type="entry name" value="EXPRESSED PROTEIN"/>
    <property type="match status" value="1"/>
</dbReference>
<evidence type="ECO:0000256" key="7">
    <source>
        <dbReference type="SAM" id="MobiDB-lite"/>
    </source>
</evidence>
<sequence length="226" mass="25642">MDALNPGGWWWRFPSRRRPHRFRPTRSGSQDSPGGGGGGDSRSAVEGHQPGTFSRFPLKQAGTAAFLALTGDTIAQVRHRWMSVHHHEGFVSSLLSDHDWVRALRMASYGFLLYGPGSHAWYQFLDHQLPAMTFQNISLKVFLNQVVLGPCVVAVIFAWNNIWLGKLSQLPNKYQRDALPTLLYGFRFWVPVSVLNFWVVPLQARVAFMSTCSIFWNFYLSTTLSK</sequence>
<evidence type="ECO:0000256" key="5">
    <source>
        <dbReference type="ARBA" id="ARBA00023136"/>
    </source>
</evidence>
<keyword evidence="4 6" id="KW-1133">Transmembrane helix</keyword>